<dbReference type="EMBL" id="JAGHKO010000024">
    <property type="protein sequence ID" value="MBO9205235.1"/>
    <property type="molecule type" value="Genomic_DNA"/>
</dbReference>
<accession>A0ABS3Z4Y7</accession>
<protein>
    <submittedName>
        <fullName evidence="2">Uncharacterized protein</fullName>
    </submittedName>
</protein>
<evidence type="ECO:0000313" key="3">
    <source>
        <dbReference type="Proteomes" id="UP000677244"/>
    </source>
</evidence>
<keyword evidence="1" id="KW-0472">Membrane</keyword>
<gene>
    <name evidence="2" type="ORF">J7I42_33415</name>
</gene>
<dbReference type="RefSeq" id="WP_209144615.1">
    <property type="nucleotide sequence ID" value="NZ_JAGHKO010000024.1"/>
</dbReference>
<proteinExistence type="predicted"/>
<keyword evidence="1" id="KW-1133">Transmembrane helix</keyword>
<keyword evidence="3" id="KW-1185">Reference proteome</keyword>
<sequence length="148" mass="16659">MKYLFIGVPIICLIVAIVIRTRDVILINNGWLVGSRNLQYSLLFLIAITSLAIFIAGNNNAFVNKSMSILFVVCLLSLVMSLCVTYLLYELPDFLFHKPRFYVTVDPGGKMKVDVLYPVFFAGTLLIVYLVNFLCLIVTILSPKISQM</sequence>
<keyword evidence="1" id="KW-0812">Transmembrane</keyword>
<reference evidence="2 3" key="1">
    <citation type="submission" date="2021-03" db="EMBL/GenBank/DDBJ databases">
        <title>Assistant Professor.</title>
        <authorList>
            <person name="Huq M.A."/>
        </authorList>
    </citation>
    <scope>NUCLEOTIDE SEQUENCE [LARGE SCALE GENOMIC DNA]</scope>
    <source>
        <strain evidence="2 3">MAH-29</strain>
    </source>
</reference>
<organism evidence="2 3">
    <name type="scientific">Niastella soli</name>
    <dbReference type="NCBI Taxonomy" id="2821487"/>
    <lineage>
        <taxon>Bacteria</taxon>
        <taxon>Pseudomonadati</taxon>
        <taxon>Bacteroidota</taxon>
        <taxon>Chitinophagia</taxon>
        <taxon>Chitinophagales</taxon>
        <taxon>Chitinophagaceae</taxon>
        <taxon>Niastella</taxon>
    </lineage>
</organism>
<feature type="transmembrane region" description="Helical" evidence="1">
    <location>
        <begin position="69"/>
        <end position="89"/>
    </location>
</feature>
<comment type="caution">
    <text evidence="2">The sequence shown here is derived from an EMBL/GenBank/DDBJ whole genome shotgun (WGS) entry which is preliminary data.</text>
</comment>
<evidence type="ECO:0000313" key="2">
    <source>
        <dbReference type="EMBL" id="MBO9205235.1"/>
    </source>
</evidence>
<feature type="transmembrane region" description="Helical" evidence="1">
    <location>
        <begin position="37"/>
        <end position="57"/>
    </location>
</feature>
<name>A0ABS3Z4Y7_9BACT</name>
<dbReference type="Proteomes" id="UP000677244">
    <property type="component" value="Unassembled WGS sequence"/>
</dbReference>
<evidence type="ECO:0000256" key="1">
    <source>
        <dbReference type="SAM" id="Phobius"/>
    </source>
</evidence>
<feature type="transmembrane region" description="Helical" evidence="1">
    <location>
        <begin position="115"/>
        <end position="141"/>
    </location>
</feature>